<proteinExistence type="predicted"/>
<dbReference type="Proteomes" id="UP000799118">
    <property type="component" value="Unassembled WGS sequence"/>
</dbReference>
<evidence type="ECO:0008006" key="4">
    <source>
        <dbReference type="Google" id="ProtNLM"/>
    </source>
</evidence>
<dbReference type="PANTHER" id="PTHR34883:SF15">
    <property type="entry name" value="EXTRACELLULAR SERINE-RICH PROTEIN"/>
    <property type="match status" value="1"/>
</dbReference>
<sequence length="204" mass="20437">MRFFAVVAALLSAVAAETFTVIVGGNSTVTYNPTSVNATNGDIVQFQFVSKNHTVTQSSFATPCTALAGGVNSGFQAVAANATEFPVWSFTIQNASAPFWFYCQQTGHCADGMVFAVNPTAAKSFEAFQQAAIATGTNTTTTSSSTTSSTVPVVSDATSAAAVSASAAAVTGAAATTSSNGASVLSMGTTGLVTVLGLSAGLLW</sequence>
<gene>
    <name evidence="2" type="ORF">BT96DRAFT_913628</name>
</gene>
<dbReference type="EMBL" id="ML769389">
    <property type="protein sequence ID" value="KAE9408947.1"/>
    <property type="molecule type" value="Genomic_DNA"/>
</dbReference>
<dbReference type="InterPro" id="IPR052953">
    <property type="entry name" value="Ser-rich/MCO-related"/>
</dbReference>
<dbReference type="OrthoDB" id="1921208at2759"/>
<dbReference type="AlphaFoldDB" id="A0A6A4IIW6"/>
<protein>
    <recommendedName>
        <fullName evidence="4">Cupredoxin</fullName>
    </recommendedName>
</protein>
<dbReference type="PANTHER" id="PTHR34883">
    <property type="entry name" value="SERINE-RICH PROTEIN, PUTATIVE-RELATED-RELATED"/>
    <property type="match status" value="1"/>
</dbReference>
<evidence type="ECO:0000256" key="1">
    <source>
        <dbReference type="SAM" id="SignalP"/>
    </source>
</evidence>
<feature type="chain" id="PRO_5025347554" description="Cupredoxin" evidence="1">
    <location>
        <begin position="17"/>
        <end position="204"/>
    </location>
</feature>
<dbReference type="SUPFAM" id="SSF49503">
    <property type="entry name" value="Cupredoxins"/>
    <property type="match status" value="1"/>
</dbReference>
<organism evidence="2 3">
    <name type="scientific">Gymnopus androsaceus JB14</name>
    <dbReference type="NCBI Taxonomy" id="1447944"/>
    <lineage>
        <taxon>Eukaryota</taxon>
        <taxon>Fungi</taxon>
        <taxon>Dikarya</taxon>
        <taxon>Basidiomycota</taxon>
        <taxon>Agaricomycotina</taxon>
        <taxon>Agaricomycetes</taxon>
        <taxon>Agaricomycetidae</taxon>
        <taxon>Agaricales</taxon>
        <taxon>Marasmiineae</taxon>
        <taxon>Omphalotaceae</taxon>
        <taxon>Gymnopus</taxon>
    </lineage>
</organism>
<name>A0A6A4IIW6_9AGAR</name>
<reference evidence="2" key="1">
    <citation type="journal article" date="2019" name="Environ. Microbiol.">
        <title>Fungal ecological strategies reflected in gene transcription - a case study of two litter decomposers.</title>
        <authorList>
            <person name="Barbi F."/>
            <person name="Kohler A."/>
            <person name="Barry K."/>
            <person name="Baskaran P."/>
            <person name="Daum C."/>
            <person name="Fauchery L."/>
            <person name="Ihrmark K."/>
            <person name="Kuo A."/>
            <person name="LaButti K."/>
            <person name="Lipzen A."/>
            <person name="Morin E."/>
            <person name="Grigoriev I.V."/>
            <person name="Henrissat B."/>
            <person name="Lindahl B."/>
            <person name="Martin F."/>
        </authorList>
    </citation>
    <scope>NUCLEOTIDE SEQUENCE</scope>
    <source>
        <strain evidence="2">JB14</strain>
    </source>
</reference>
<feature type="signal peptide" evidence="1">
    <location>
        <begin position="1"/>
        <end position="16"/>
    </location>
</feature>
<evidence type="ECO:0000313" key="3">
    <source>
        <dbReference type="Proteomes" id="UP000799118"/>
    </source>
</evidence>
<keyword evidence="3" id="KW-1185">Reference proteome</keyword>
<evidence type="ECO:0000313" key="2">
    <source>
        <dbReference type="EMBL" id="KAE9408947.1"/>
    </source>
</evidence>
<dbReference type="CDD" id="cd00920">
    <property type="entry name" value="Cupredoxin"/>
    <property type="match status" value="1"/>
</dbReference>
<accession>A0A6A4IIW6</accession>
<dbReference type="Gene3D" id="2.60.40.420">
    <property type="entry name" value="Cupredoxins - blue copper proteins"/>
    <property type="match status" value="1"/>
</dbReference>
<dbReference type="InterPro" id="IPR008972">
    <property type="entry name" value="Cupredoxin"/>
</dbReference>
<keyword evidence="1" id="KW-0732">Signal</keyword>